<dbReference type="GO" id="GO:0009002">
    <property type="term" value="F:serine-type D-Ala-D-Ala carboxypeptidase activity"/>
    <property type="evidence" value="ECO:0007669"/>
    <property type="project" value="UniProtKB-EC"/>
</dbReference>
<dbReference type="GO" id="GO:0009252">
    <property type="term" value="P:peptidoglycan biosynthetic process"/>
    <property type="evidence" value="ECO:0007669"/>
    <property type="project" value="UniProtKB-KW"/>
</dbReference>
<dbReference type="GO" id="GO:0008955">
    <property type="term" value="F:peptidoglycan glycosyltransferase activity"/>
    <property type="evidence" value="ECO:0007669"/>
    <property type="project" value="UniProtKB-EC"/>
</dbReference>
<feature type="domain" description="Glycosyl transferase family 51" evidence="19">
    <location>
        <begin position="78"/>
        <end position="255"/>
    </location>
</feature>
<evidence type="ECO:0000256" key="14">
    <source>
        <dbReference type="ARBA" id="ARBA00023316"/>
    </source>
</evidence>
<evidence type="ECO:0000256" key="15">
    <source>
        <dbReference type="ARBA" id="ARBA00034000"/>
    </source>
</evidence>
<evidence type="ECO:0000256" key="3">
    <source>
        <dbReference type="ARBA" id="ARBA00007739"/>
    </source>
</evidence>
<dbReference type="EMBL" id="LBSM01000001">
    <property type="protein sequence ID" value="KKQ18843.1"/>
    <property type="molecule type" value="Genomic_DNA"/>
</dbReference>
<evidence type="ECO:0000256" key="1">
    <source>
        <dbReference type="ARBA" id="ARBA00004236"/>
    </source>
</evidence>
<evidence type="ECO:0000256" key="11">
    <source>
        <dbReference type="ARBA" id="ARBA00022984"/>
    </source>
</evidence>
<proteinExistence type="inferred from homology"/>
<dbReference type="InterPro" id="IPR013783">
    <property type="entry name" value="Ig-like_fold"/>
</dbReference>
<comment type="similarity">
    <text evidence="3">In the N-terminal section; belongs to the glycosyltransferase 51 family.</text>
</comment>
<comment type="subcellular location">
    <subcellularLocation>
        <location evidence="1">Cell membrane</location>
    </subcellularLocation>
</comment>
<evidence type="ECO:0000256" key="10">
    <source>
        <dbReference type="ARBA" id="ARBA00022960"/>
    </source>
</evidence>
<dbReference type="InterPro" id="IPR001264">
    <property type="entry name" value="Glyco_trans_51"/>
</dbReference>
<dbReference type="Pfam" id="PF00912">
    <property type="entry name" value="Transgly"/>
    <property type="match status" value="1"/>
</dbReference>
<dbReference type="GO" id="GO:0030288">
    <property type="term" value="C:outer membrane-bounded periplasmic space"/>
    <property type="evidence" value="ECO:0007669"/>
    <property type="project" value="TreeGrafter"/>
</dbReference>
<keyword evidence="17" id="KW-0812">Transmembrane</keyword>
<comment type="catalytic activity">
    <reaction evidence="15">
        <text>Preferential cleavage: (Ac)2-L-Lys-D-Ala-|-D-Ala. Also transpeptidation of peptidyl-alanyl moieties that are N-acyl substituents of D-alanine.</text>
        <dbReference type="EC" id="3.4.16.4"/>
    </reaction>
</comment>
<dbReference type="NCBIfam" id="TIGR02074">
    <property type="entry name" value="PBP_1a_fam"/>
    <property type="match status" value="1"/>
</dbReference>
<dbReference type="AlphaFoldDB" id="A0A0G0FIH1"/>
<keyword evidence="11" id="KW-0573">Peptidoglycan synthesis</keyword>
<dbReference type="InterPro" id="IPR012338">
    <property type="entry name" value="Beta-lactam/transpept-like"/>
</dbReference>
<dbReference type="InterPro" id="IPR023346">
    <property type="entry name" value="Lysozyme-like_dom_sf"/>
</dbReference>
<keyword evidence="10" id="KW-0133">Cell shape</keyword>
<evidence type="ECO:0000313" key="20">
    <source>
        <dbReference type="EMBL" id="KKQ18843.1"/>
    </source>
</evidence>
<reference evidence="20 21" key="1">
    <citation type="journal article" date="2015" name="Nature">
        <title>rRNA introns, odd ribosomes, and small enigmatic genomes across a large radiation of phyla.</title>
        <authorList>
            <person name="Brown C.T."/>
            <person name="Hug L.A."/>
            <person name="Thomas B.C."/>
            <person name="Sharon I."/>
            <person name="Castelle C.J."/>
            <person name="Singh A."/>
            <person name="Wilkins M.J."/>
            <person name="Williams K.H."/>
            <person name="Banfield J.F."/>
        </authorList>
    </citation>
    <scope>NUCLEOTIDE SEQUENCE [LARGE SCALE GENOMIC DNA]</scope>
</reference>
<evidence type="ECO:0000256" key="9">
    <source>
        <dbReference type="ARBA" id="ARBA00022801"/>
    </source>
</evidence>
<comment type="similarity">
    <text evidence="2">In the C-terminal section; belongs to the transpeptidase family.</text>
</comment>
<dbReference type="InterPro" id="IPR050396">
    <property type="entry name" value="Glycosyltr_51/Transpeptidase"/>
</dbReference>
<evidence type="ECO:0000256" key="13">
    <source>
        <dbReference type="ARBA" id="ARBA00023268"/>
    </source>
</evidence>
<keyword evidence="8" id="KW-0808">Transferase</keyword>
<dbReference type="PANTHER" id="PTHR32282">
    <property type="entry name" value="BINDING PROTEIN TRANSPEPTIDASE, PUTATIVE-RELATED"/>
    <property type="match status" value="1"/>
</dbReference>
<keyword evidence="14" id="KW-0961">Cell wall biogenesis/degradation</keyword>
<sequence>MNLKQFFTLHHNPLRIKQIFNKERFTKKKIKIWSLRITLGFVLLILVLFAWYAKDLPTPGKIKQRQSAAATQIYDRNGKQLYAIHGDTKRILIGSADIPTVIKQTTITAEDRTFYSHHGLNIKGIARAMYYNIIHKNNYLSGGSTITQQYVKNALLDPRKTITRKIKELILTIEIEIMYNKDEIMTMYLNEIPYGSNAYGIEAASESFLGKNAKDLNLAEAATLAALPQRPSYYSPYGIHPDKREARASWILDSMADLGYISRDEANKAKKDVKEIKFVPKREDISAPHFVMYIKDLLVEKYGEQAVEEGGFQVTTTLDGETQKKAEEAVASGADRRFDSINASNASLVAIDPKNGQILAMVGSVDYFNNSIDGQVNVAIAERQPGSAFKPVVYATAFKKEYDPAYPIWDVTTDFGNYTPKNYDGTTHGPVTMRKALAGSLNIPAVKTLYLAGMDNVLDQAHQMGITTLNDKNRYGLSLVLGGGEVKLLDLTTAYSVFANSGTLAPTTPFLKIVDSKGKVLEEYKEEKNNVLDPQIAYEISSILSDNSARSYVFGSNSALNFSDRMVAVKTGTTSEYRDAWTVGYTPQIVAGVWVGNNDNSPMTAGAAGAMAAAPIWHDFMAKALADKPAEDFNVPQGIQEMTVDKYTNKLPSGGETITDIFASWQIPTEHSNSVGKIRIDKYTGHLATDDCPDQFVEEKIVADVHSEQPDNPSWERPVRAWAASMGLLSGSIPEGDKTCAALDSKISIEITSPSNNKSVSGTFTISANVSSNINIKKVDFLIDDVTVDTDTSKPYSITYSADSLSVGKHRISVIATDESNITSSSSITISKEAVPIKSTPLPTSSPH</sequence>
<dbReference type="Gene3D" id="2.60.40.10">
    <property type="entry name" value="Immunoglobulins"/>
    <property type="match status" value="1"/>
</dbReference>
<dbReference type="InterPro" id="IPR036950">
    <property type="entry name" value="PBP_transglycosylase"/>
</dbReference>
<dbReference type="GO" id="GO:0006508">
    <property type="term" value="P:proteolysis"/>
    <property type="evidence" value="ECO:0007669"/>
    <property type="project" value="UniProtKB-KW"/>
</dbReference>
<protein>
    <submittedName>
        <fullName evidence="20">Penicillin-binding protein, 1A family</fullName>
    </submittedName>
</protein>
<evidence type="ECO:0000259" key="18">
    <source>
        <dbReference type="Pfam" id="PF00905"/>
    </source>
</evidence>
<keyword evidence="12 17" id="KW-0472">Membrane</keyword>
<dbReference type="GO" id="GO:0005886">
    <property type="term" value="C:plasma membrane"/>
    <property type="evidence" value="ECO:0007669"/>
    <property type="project" value="UniProtKB-SubCell"/>
</dbReference>
<evidence type="ECO:0000256" key="4">
    <source>
        <dbReference type="ARBA" id="ARBA00022475"/>
    </source>
</evidence>
<keyword evidence="7" id="KW-0328">Glycosyltransferase</keyword>
<comment type="caution">
    <text evidence="20">The sequence shown here is derived from an EMBL/GenBank/DDBJ whole genome shotgun (WGS) entry which is preliminary data.</text>
</comment>
<name>A0A0G0FIH1_9BACT</name>
<dbReference type="GO" id="GO:0008658">
    <property type="term" value="F:penicillin binding"/>
    <property type="evidence" value="ECO:0007669"/>
    <property type="project" value="InterPro"/>
</dbReference>
<keyword evidence="13" id="KW-0511">Multifunctional enzyme</keyword>
<dbReference type="SUPFAM" id="SSF56601">
    <property type="entry name" value="beta-lactamase/transpeptidase-like"/>
    <property type="match status" value="1"/>
</dbReference>
<feature type="transmembrane region" description="Helical" evidence="17">
    <location>
        <begin position="33"/>
        <end position="53"/>
    </location>
</feature>
<dbReference type="GO" id="GO:0008360">
    <property type="term" value="P:regulation of cell shape"/>
    <property type="evidence" value="ECO:0007669"/>
    <property type="project" value="UniProtKB-KW"/>
</dbReference>
<keyword evidence="5" id="KW-0121">Carboxypeptidase</keyword>
<evidence type="ECO:0000256" key="16">
    <source>
        <dbReference type="ARBA" id="ARBA00049902"/>
    </source>
</evidence>
<evidence type="ECO:0000256" key="8">
    <source>
        <dbReference type="ARBA" id="ARBA00022679"/>
    </source>
</evidence>
<organism evidence="20 21">
    <name type="scientific">Berkelbacteria bacterium GW2011_GWA1_36_9</name>
    <dbReference type="NCBI Taxonomy" id="1618331"/>
    <lineage>
        <taxon>Bacteria</taxon>
        <taxon>Candidatus Berkelbacteria</taxon>
    </lineage>
</organism>
<keyword evidence="4" id="KW-1003">Cell membrane</keyword>
<dbReference type="GO" id="GO:0071555">
    <property type="term" value="P:cell wall organization"/>
    <property type="evidence" value="ECO:0007669"/>
    <property type="project" value="UniProtKB-KW"/>
</dbReference>
<dbReference type="FunFam" id="1.10.3810.10:FF:000001">
    <property type="entry name" value="Penicillin-binding protein 1A"/>
    <property type="match status" value="1"/>
</dbReference>
<comment type="catalytic activity">
    <reaction evidence="16">
        <text>[GlcNAc-(1-&gt;4)-Mur2Ac(oyl-L-Ala-gamma-D-Glu-L-Lys-D-Ala-D-Ala)](n)-di-trans,octa-cis-undecaprenyl diphosphate + beta-D-GlcNAc-(1-&gt;4)-Mur2Ac(oyl-L-Ala-gamma-D-Glu-L-Lys-D-Ala-D-Ala)-di-trans,octa-cis-undecaprenyl diphosphate = [GlcNAc-(1-&gt;4)-Mur2Ac(oyl-L-Ala-gamma-D-Glu-L-Lys-D-Ala-D-Ala)](n+1)-di-trans,octa-cis-undecaprenyl diphosphate + di-trans,octa-cis-undecaprenyl diphosphate + H(+)</text>
        <dbReference type="Rhea" id="RHEA:23708"/>
        <dbReference type="Rhea" id="RHEA-COMP:9602"/>
        <dbReference type="Rhea" id="RHEA-COMP:9603"/>
        <dbReference type="ChEBI" id="CHEBI:15378"/>
        <dbReference type="ChEBI" id="CHEBI:58405"/>
        <dbReference type="ChEBI" id="CHEBI:60033"/>
        <dbReference type="ChEBI" id="CHEBI:78435"/>
        <dbReference type="EC" id="2.4.99.28"/>
    </reaction>
</comment>
<evidence type="ECO:0000256" key="2">
    <source>
        <dbReference type="ARBA" id="ARBA00007090"/>
    </source>
</evidence>
<keyword evidence="6" id="KW-0645">Protease</keyword>
<evidence type="ECO:0000256" key="5">
    <source>
        <dbReference type="ARBA" id="ARBA00022645"/>
    </source>
</evidence>
<accession>A0A0G0FIH1</accession>
<dbReference type="Gene3D" id="1.10.3810.10">
    <property type="entry name" value="Biosynthetic peptidoglycan transglycosylase-like"/>
    <property type="match status" value="1"/>
</dbReference>
<dbReference type="PANTHER" id="PTHR32282:SF11">
    <property type="entry name" value="PENICILLIN-BINDING PROTEIN 1B"/>
    <property type="match status" value="1"/>
</dbReference>
<evidence type="ECO:0000313" key="21">
    <source>
        <dbReference type="Proteomes" id="UP000034508"/>
    </source>
</evidence>
<dbReference type="SUPFAM" id="SSF53955">
    <property type="entry name" value="Lysozyme-like"/>
    <property type="match status" value="1"/>
</dbReference>
<evidence type="ECO:0000256" key="17">
    <source>
        <dbReference type="SAM" id="Phobius"/>
    </source>
</evidence>
<dbReference type="Pfam" id="PF17957">
    <property type="entry name" value="Big_7"/>
    <property type="match status" value="1"/>
</dbReference>
<evidence type="ECO:0000256" key="6">
    <source>
        <dbReference type="ARBA" id="ARBA00022670"/>
    </source>
</evidence>
<evidence type="ECO:0000256" key="12">
    <source>
        <dbReference type="ARBA" id="ARBA00023136"/>
    </source>
</evidence>
<dbReference type="Gene3D" id="3.40.710.10">
    <property type="entry name" value="DD-peptidase/beta-lactamase superfamily"/>
    <property type="match status" value="1"/>
</dbReference>
<evidence type="ECO:0000259" key="19">
    <source>
        <dbReference type="Pfam" id="PF00912"/>
    </source>
</evidence>
<keyword evidence="17" id="KW-1133">Transmembrane helix</keyword>
<dbReference type="Proteomes" id="UP000034508">
    <property type="component" value="Unassembled WGS sequence"/>
</dbReference>
<evidence type="ECO:0000256" key="7">
    <source>
        <dbReference type="ARBA" id="ARBA00022676"/>
    </source>
</evidence>
<keyword evidence="9" id="KW-0378">Hydrolase</keyword>
<feature type="domain" description="Penicillin-binding protein transpeptidase" evidence="18">
    <location>
        <begin position="347"/>
        <end position="621"/>
    </location>
</feature>
<dbReference type="PATRIC" id="fig|1618331.3.peg.32"/>
<dbReference type="Pfam" id="PF00905">
    <property type="entry name" value="Transpeptidase"/>
    <property type="match status" value="1"/>
</dbReference>
<gene>
    <name evidence="20" type="ORF">US31_C0001G0030</name>
</gene>
<dbReference type="InterPro" id="IPR001460">
    <property type="entry name" value="PCN-bd_Tpept"/>
</dbReference>